<protein>
    <submittedName>
        <fullName evidence="1">Uncharacterized protein</fullName>
    </submittedName>
</protein>
<proteinExistence type="predicted"/>
<dbReference type="Proteomes" id="UP000749559">
    <property type="component" value="Unassembled WGS sequence"/>
</dbReference>
<reference evidence="1" key="1">
    <citation type="submission" date="2022-03" db="EMBL/GenBank/DDBJ databases">
        <authorList>
            <person name="Martin C."/>
        </authorList>
    </citation>
    <scope>NUCLEOTIDE SEQUENCE</scope>
</reference>
<dbReference type="EMBL" id="CAIIXF020000004">
    <property type="protein sequence ID" value="CAH1781571.1"/>
    <property type="molecule type" value="Genomic_DNA"/>
</dbReference>
<gene>
    <name evidence="1" type="ORF">OFUS_LOCUS8139</name>
</gene>
<comment type="caution">
    <text evidence="1">The sequence shown here is derived from an EMBL/GenBank/DDBJ whole genome shotgun (WGS) entry which is preliminary data.</text>
</comment>
<organism evidence="1 2">
    <name type="scientific">Owenia fusiformis</name>
    <name type="common">Polychaete worm</name>
    <dbReference type="NCBI Taxonomy" id="6347"/>
    <lineage>
        <taxon>Eukaryota</taxon>
        <taxon>Metazoa</taxon>
        <taxon>Spiralia</taxon>
        <taxon>Lophotrochozoa</taxon>
        <taxon>Annelida</taxon>
        <taxon>Polychaeta</taxon>
        <taxon>Sedentaria</taxon>
        <taxon>Canalipalpata</taxon>
        <taxon>Sabellida</taxon>
        <taxon>Oweniida</taxon>
        <taxon>Oweniidae</taxon>
        <taxon>Owenia</taxon>
    </lineage>
</organism>
<keyword evidence="2" id="KW-1185">Reference proteome</keyword>
<name>A0A8S4NLE7_OWEFU</name>
<dbReference type="AlphaFoldDB" id="A0A8S4NLE7"/>
<sequence length="435" mass="49853">MAAASTSRFKNVEDEDIISLLESKDSQNTKKKFYVGIRKKDGGLYKLKSFQLLKWGVARYIRETLKMDITKSEFKASNDVFKAKVVELQKSGKDTKSITFKNKSSLDNFSDSGFYNDVETEQNYSLKHGIGQELKERIIKDNGSHHKNVNVGKKFNSDLKQGRGVNSFLMEYRHRRNVIKACQVFYLSANYSSITSNPDVIKLYGYYFLVPNITQNDRPIYVHESNSAFLKFICFGESINSCLWGVSGSVNIVDTSYELSVLDTALTPVTITEVVWTDGMQEIVSRIKCDDERGQRRGRLLILDNNTDNRFSYLRGLYNTTGDVINHRPVYQWMKPTLGYISIFRDLHLYYLSTSSEWVLGQGTEGKTIICRVTDPVLYPTNITRAWMCADFITDLTIPEPFHFLHFVPKPEPTTQNILMTSWKKAVPSFTGLNF</sequence>
<accession>A0A8S4NLE7</accession>
<evidence type="ECO:0000313" key="2">
    <source>
        <dbReference type="Proteomes" id="UP000749559"/>
    </source>
</evidence>
<evidence type="ECO:0000313" key="1">
    <source>
        <dbReference type="EMBL" id="CAH1781571.1"/>
    </source>
</evidence>